<name>A0A645J0Y6_9ZZZZ</name>
<dbReference type="EMBL" id="VSSQ01128165">
    <property type="protein sequence ID" value="MPN57067.1"/>
    <property type="molecule type" value="Genomic_DNA"/>
</dbReference>
<dbReference type="AlphaFoldDB" id="A0A645J0Y6"/>
<protein>
    <submittedName>
        <fullName evidence="1">Uncharacterized protein</fullName>
    </submittedName>
</protein>
<comment type="caution">
    <text evidence="1">The sequence shown here is derived from an EMBL/GenBank/DDBJ whole genome shotgun (WGS) entry which is preliminary data.</text>
</comment>
<accession>A0A645J0Y6</accession>
<organism evidence="1">
    <name type="scientific">bioreactor metagenome</name>
    <dbReference type="NCBI Taxonomy" id="1076179"/>
    <lineage>
        <taxon>unclassified sequences</taxon>
        <taxon>metagenomes</taxon>
        <taxon>ecological metagenomes</taxon>
    </lineage>
</organism>
<evidence type="ECO:0000313" key="1">
    <source>
        <dbReference type="EMBL" id="MPN57067.1"/>
    </source>
</evidence>
<proteinExistence type="predicted"/>
<gene>
    <name evidence="1" type="ORF">SDC9_204761</name>
</gene>
<sequence>MGIPPQGTIDYEAVAAGEAIEQLISQREALAVRLTFHQSGIGGAQRPFLGGLI</sequence>
<reference evidence="1" key="1">
    <citation type="submission" date="2019-08" db="EMBL/GenBank/DDBJ databases">
        <authorList>
            <person name="Kucharzyk K."/>
            <person name="Murdoch R.W."/>
            <person name="Higgins S."/>
            <person name="Loffler F."/>
        </authorList>
    </citation>
    <scope>NUCLEOTIDE SEQUENCE</scope>
</reference>